<proteinExistence type="predicted"/>
<keyword evidence="1" id="KW-0732">Signal</keyword>
<feature type="chain" id="PRO_5045753029" evidence="1">
    <location>
        <begin position="23"/>
        <end position="712"/>
    </location>
</feature>
<dbReference type="EMBL" id="JBFCZG010000003">
    <property type="protein sequence ID" value="KAL3425174.1"/>
    <property type="molecule type" value="Genomic_DNA"/>
</dbReference>
<keyword evidence="3" id="KW-1185">Reference proteome</keyword>
<evidence type="ECO:0000313" key="2">
    <source>
        <dbReference type="EMBL" id="KAL3425174.1"/>
    </source>
</evidence>
<gene>
    <name evidence="2" type="ORF">PVAG01_04455</name>
</gene>
<feature type="signal peptide" evidence="1">
    <location>
        <begin position="1"/>
        <end position="22"/>
    </location>
</feature>
<accession>A0ABR4PPA2</accession>
<name>A0ABR4PPA2_9HELO</name>
<protein>
    <submittedName>
        <fullName evidence="2">Uncharacterized protein</fullName>
    </submittedName>
</protein>
<dbReference type="Proteomes" id="UP001629113">
    <property type="component" value="Unassembled WGS sequence"/>
</dbReference>
<sequence length="712" mass="81013">MRIYLNTSLLIVFCSAIAGGDSVGDSIFNTTNATKYASSVVPRSPNVKASRTVPNDTRLLEDPCNTPEFEYTASNVVDSRATQYYKERVDHFHAEYADALENIGQTRLWARHELGSTIFDCDMKDGCPNEPTCRDIFRHNMARFAGDREKATEVTRKSWLSLRKLVELNRFFRLVFDLIFQVEVDVLAELSSLISTFSLQKDPPREEICVLKRGLKKIIMRGMIRSCKDMIMMNIAKRSDLSSYGLDDETDLKDFVEASIEDALTSASLIRTVGQDLHDNDFDRAAHITEKPLLVTIANADCTHTSVGKPNENANKLGHFSKWLARDLRIRREDLHNLWNDINDGRNIYGTTTMVGWMERGHLPIRGSRAKDLEAHLLPMVSRKMKQSIIAMALATSKCYVKCSTKIHEHEKYCPWMYNPKWTPKKGNVDPRTYRKCYPSSDNPAMVCEVKCWSRNGDDKEVHLPGSDELSKYQLSGIQLIDNSKVIYYKYHNIETPGTAIDPSVQSSKVTAEAFLPTCIGRDVFMHEHGFPLNCGGRDSDETRGFLKALFITPDIHDDPIFDRIVNRVLPLQSNDIRPLNYELIYCAIGRHFHTKGEKGKGKKLELGRSPFCEEMQRAVKGMTENEANLWYCKSPIHQRMANEVVKAIDMKLEWTTSQLIYGVMNPVYGPIRAIIGAKKSKAPWTKCKKWLKSKGAKQKEDVPMVSPLEDD</sequence>
<evidence type="ECO:0000256" key="1">
    <source>
        <dbReference type="SAM" id="SignalP"/>
    </source>
</evidence>
<organism evidence="2 3">
    <name type="scientific">Phlyctema vagabunda</name>
    <dbReference type="NCBI Taxonomy" id="108571"/>
    <lineage>
        <taxon>Eukaryota</taxon>
        <taxon>Fungi</taxon>
        <taxon>Dikarya</taxon>
        <taxon>Ascomycota</taxon>
        <taxon>Pezizomycotina</taxon>
        <taxon>Leotiomycetes</taxon>
        <taxon>Helotiales</taxon>
        <taxon>Dermateaceae</taxon>
        <taxon>Phlyctema</taxon>
    </lineage>
</organism>
<evidence type="ECO:0000313" key="3">
    <source>
        <dbReference type="Proteomes" id="UP001629113"/>
    </source>
</evidence>
<reference evidence="2 3" key="1">
    <citation type="submission" date="2024-06" db="EMBL/GenBank/DDBJ databases">
        <title>Complete genome of Phlyctema vagabunda strain 19-DSS-EL-015.</title>
        <authorList>
            <person name="Fiorenzani C."/>
        </authorList>
    </citation>
    <scope>NUCLEOTIDE SEQUENCE [LARGE SCALE GENOMIC DNA]</scope>
    <source>
        <strain evidence="2 3">19-DSS-EL-015</strain>
    </source>
</reference>
<comment type="caution">
    <text evidence="2">The sequence shown here is derived from an EMBL/GenBank/DDBJ whole genome shotgun (WGS) entry which is preliminary data.</text>
</comment>